<reference evidence="2" key="1">
    <citation type="journal article" date="2024" name="Proc. Natl. Acad. Sci. U.S.A.">
        <title>Extraordinary preservation of gene collinearity over three hundred million years revealed in homosporous lycophytes.</title>
        <authorList>
            <person name="Li C."/>
            <person name="Wickell D."/>
            <person name="Kuo L.Y."/>
            <person name="Chen X."/>
            <person name="Nie B."/>
            <person name="Liao X."/>
            <person name="Peng D."/>
            <person name="Ji J."/>
            <person name="Jenkins J."/>
            <person name="Williams M."/>
            <person name="Shu S."/>
            <person name="Plott C."/>
            <person name="Barry K."/>
            <person name="Rajasekar S."/>
            <person name="Grimwood J."/>
            <person name="Han X."/>
            <person name="Sun S."/>
            <person name="Hou Z."/>
            <person name="He W."/>
            <person name="Dai G."/>
            <person name="Sun C."/>
            <person name="Schmutz J."/>
            <person name="Leebens-Mack J.H."/>
            <person name="Li F.W."/>
            <person name="Wang L."/>
        </authorList>
    </citation>
    <scope>NUCLEOTIDE SEQUENCE [LARGE SCALE GENOMIC DNA]</scope>
    <source>
        <strain evidence="2">cv. PW_Plant_1</strain>
    </source>
</reference>
<dbReference type="Proteomes" id="UP001162992">
    <property type="component" value="Chromosome 4"/>
</dbReference>
<name>A0ACC2DVX8_DIPCM</name>
<dbReference type="EMBL" id="CM055095">
    <property type="protein sequence ID" value="KAJ7558290.1"/>
    <property type="molecule type" value="Genomic_DNA"/>
</dbReference>
<gene>
    <name evidence="1" type="ORF">O6H91_04G032300</name>
</gene>
<evidence type="ECO:0000313" key="2">
    <source>
        <dbReference type="Proteomes" id="UP001162992"/>
    </source>
</evidence>
<accession>A0ACC2DVX8</accession>
<sequence>MADRHHQYHHDHYSRFRDRDSLGGVRERGWEDAFHERREEERGRDFSAAQELEGGKEVRHERNGHLSSLIVRPDDGSDGGQEHGNGGPYSDREDRFAAGYDYKESKSQSLLGHSSPGSQHKRTDPFGAHFEREPFHRGGGRWNYRGTGRGRGRFSDHLPPLRRRPSPGIEQDVPHFGRGFGGPGHGDSHAFSISEGGHPRNNPNVSPREGDWICSEPTCGNLNFSRRTHCNNCHKPRDMAPFGLGFGGVPRDFEEPPPAAMIGGVPPMGRGMGRGTGSFQIPPSVWEHEAPCDFDYKPPIRFPEKFLDIPLGKDFREKEIFRGRDDFTDRERFNKGPFERERLDKAPMGRNNYGNSYRDTESAERYRDRTDRELRGVKRPLSPPPHWERNFRERSRSPVRRDYHRDILHVDHRRDASRDRR</sequence>
<protein>
    <submittedName>
        <fullName evidence="1">Uncharacterized protein</fullName>
    </submittedName>
</protein>
<proteinExistence type="predicted"/>
<evidence type="ECO:0000313" key="1">
    <source>
        <dbReference type="EMBL" id="KAJ7558290.1"/>
    </source>
</evidence>
<keyword evidence="2" id="KW-1185">Reference proteome</keyword>
<organism evidence="1 2">
    <name type="scientific">Diphasiastrum complanatum</name>
    <name type="common">Issler's clubmoss</name>
    <name type="synonym">Lycopodium complanatum</name>
    <dbReference type="NCBI Taxonomy" id="34168"/>
    <lineage>
        <taxon>Eukaryota</taxon>
        <taxon>Viridiplantae</taxon>
        <taxon>Streptophyta</taxon>
        <taxon>Embryophyta</taxon>
        <taxon>Tracheophyta</taxon>
        <taxon>Lycopodiopsida</taxon>
        <taxon>Lycopodiales</taxon>
        <taxon>Lycopodiaceae</taxon>
        <taxon>Lycopodioideae</taxon>
        <taxon>Diphasiastrum</taxon>
    </lineage>
</organism>
<comment type="caution">
    <text evidence="1">The sequence shown here is derived from an EMBL/GenBank/DDBJ whole genome shotgun (WGS) entry which is preliminary data.</text>
</comment>